<evidence type="ECO:0000259" key="4">
    <source>
        <dbReference type="PROSITE" id="PS50835"/>
    </source>
</evidence>
<accession>A0A1I7WN54</accession>
<keyword evidence="2" id="KW-0472">Membrane</keyword>
<dbReference type="InterPro" id="IPR036179">
    <property type="entry name" value="Ig-like_dom_sf"/>
</dbReference>
<protein>
    <submittedName>
        <fullName evidence="6">Ig-like domain-containing protein</fullName>
    </submittedName>
</protein>
<dbReference type="PROSITE" id="PS01186">
    <property type="entry name" value="EGF_2"/>
    <property type="match status" value="1"/>
</dbReference>
<keyword evidence="2" id="KW-1133">Transmembrane helix</keyword>
<dbReference type="InterPro" id="IPR000742">
    <property type="entry name" value="EGF"/>
</dbReference>
<name>A0A1I7WN54_HETBA</name>
<evidence type="ECO:0000256" key="1">
    <source>
        <dbReference type="PROSITE-ProRule" id="PRU00076"/>
    </source>
</evidence>
<dbReference type="InterPro" id="IPR013783">
    <property type="entry name" value="Ig-like_fold"/>
</dbReference>
<comment type="caution">
    <text evidence="1">Lacks conserved residue(s) required for the propagation of feature annotation.</text>
</comment>
<dbReference type="SUPFAM" id="SSF48726">
    <property type="entry name" value="Immunoglobulin"/>
    <property type="match status" value="1"/>
</dbReference>
<dbReference type="Gene3D" id="2.10.25.10">
    <property type="entry name" value="Laminin"/>
    <property type="match status" value="1"/>
</dbReference>
<dbReference type="Proteomes" id="UP000095283">
    <property type="component" value="Unplaced"/>
</dbReference>
<dbReference type="PROSITE" id="PS00022">
    <property type="entry name" value="EGF_1"/>
    <property type="match status" value="1"/>
</dbReference>
<keyword evidence="1" id="KW-1015">Disulfide bond</keyword>
<keyword evidence="1" id="KW-0245">EGF-like domain</keyword>
<dbReference type="PROSITE" id="PS50026">
    <property type="entry name" value="EGF_3"/>
    <property type="match status" value="1"/>
</dbReference>
<feature type="disulfide bond" evidence="1">
    <location>
        <begin position="115"/>
        <end position="124"/>
    </location>
</feature>
<evidence type="ECO:0000256" key="2">
    <source>
        <dbReference type="SAM" id="Phobius"/>
    </source>
</evidence>
<dbReference type="SUPFAM" id="SSF57196">
    <property type="entry name" value="EGF/Laminin"/>
    <property type="match status" value="1"/>
</dbReference>
<dbReference type="AlphaFoldDB" id="A0A1I7WN54"/>
<keyword evidence="5" id="KW-1185">Reference proteome</keyword>
<organism evidence="5 6">
    <name type="scientific">Heterorhabditis bacteriophora</name>
    <name type="common">Entomopathogenic nematode worm</name>
    <dbReference type="NCBI Taxonomy" id="37862"/>
    <lineage>
        <taxon>Eukaryota</taxon>
        <taxon>Metazoa</taxon>
        <taxon>Ecdysozoa</taxon>
        <taxon>Nematoda</taxon>
        <taxon>Chromadorea</taxon>
        <taxon>Rhabditida</taxon>
        <taxon>Rhabditina</taxon>
        <taxon>Rhabditomorpha</taxon>
        <taxon>Strongyloidea</taxon>
        <taxon>Heterorhabditidae</taxon>
        <taxon>Heterorhabditis</taxon>
    </lineage>
</organism>
<feature type="transmembrane region" description="Helical" evidence="2">
    <location>
        <begin position="147"/>
        <end position="169"/>
    </location>
</feature>
<proteinExistence type="predicted"/>
<dbReference type="PROSITE" id="PS50835">
    <property type="entry name" value="IG_LIKE"/>
    <property type="match status" value="1"/>
</dbReference>
<feature type="domain" description="Ig-like" evidence="4">
    <location>
        <begin position="1"/>
        <end position="79"/>
    </location>
</feature>
<reference evidence="6" key="1">
    <citation type="submission" date="2016-11" db="UniProtKB">
        <authorList>
            <consortium name="WormBaseParasite"/>
        </authorList>
    </citation>
    <scope>IDENTIFICATION</scope>
</reference>
<evidence type="ECO:0000313" key="5">
    <source>
        <dbReference type="Proteomes" id="UP000095283"/>
    </source>
</evidence>
<keyword evidence="2" id="KW-0812">Transmembrane</keyword>
<evidence type="ECO:0000259" key="3">
    <source>
        <dbReference type="PROSITE" id="PS50026"/>
    </source>
</evidence>
<dbReference type="Gene3D" id="2.60.40.10">
    <property type="entry name" value="Immunoglobulins"/>
    <property type="match status" value="1"/>
</dbReference>
<dbReference type="WBParaSite" id="Hba_06583">
    <property type="protein sequence ID" value="Hba_06583"/>
    <property type="gene ID" value="Hba_06583"/>
</dbReference>
<dbReference type="InterPro" id="IPR007110">
    <property type="entry name" value="Ig-like_dom"/>
</dbReference>
<sequence>MSVVVEEGQAITLRCTAGEGIETETLIFERGNHNIEGNRTRESVTQFIPSFKYASHSGLYHCSAQSSAGEYHSRRMRLSTKATVNIISEPCPPEDDFCGSYGTCNMELGNRFCICNGGYMGKNCENLLVQDYLSTSALFSQNYELCISIICIINLYHILSFYIFCIISYNRIYC</sequence>
<feature type="domain" description="EGF-like" evidence="3">
    <location>
        <begin position="87"/>
        <end position="125"/>
    </location>
</feature>
<evidence type="ECO:0000313" key="6">
    <source>
        <dbReference type="WBParaSite" id="Hba_06583"/>
    </source>
</evidence>